<dbReference type="Gene3D" id="3.40.50.80">
    <property type="entry name" value="Nucleotide-binding domain of ferredoxin-NADP reductase (FNR) module"/>
    <property type="match status" value="1"/>
</dbReference>
<proteinExistence type="predicted"/>
<dbReference type="InterPro" id="IPR006058">
    <property type="entry name" value="2Fe2S_fd_BS"/>
</dbReference>
<dbReference type="SUPFAM" id="SSF54292">
    <property type="entry name" value="2Fe-2S ferredoxin-like"/>
    <property type="match status" value="1"/>
</dbReference>
<reference evidence="3 4" key="1">
    <citation type="submission" date="2018-06" db="EMBL/GenBank/DDBJ databases">
        <title>Mucibacter soli gen. nov., sp. nov., a new member of the family Chitinophagaceae producing mucin.</title>
        <authorList>
            <person name="Kim M.-K."/>
            <person name="Park S."/>
            <person name="Kim T.-S."/>
            <person name="Joung Y."/>
            <person name="Han J.-H."/>
            <person name="Kim S.B."/>
        </authorList>
    </citation>
    <scope>NUCLEOTIDE SEQUENCE [LARGE SCALE GENOMIC DNA]</scope>
    <source>
        <strain evidence="3 4">R1-15</strain>
    </source>
</reference>
<dbReference type="InterPro" id="IPR001041">
    <property type="entry name" value="2Fe-2S_ferredoxin-type"/>
</dbReference>
<gene>
    <name evidence="3" type="ORF">DN068_03625</name>
</gene>
<dbReference type="CDD" id="cd06214">
    <property type="entry name" value="PA_degradation_oxidoreductase_like"/>
    <property type="match status" value="1"/>
</dbReference>
<dbReference type="PANTHER" id="PTHR47354:SF5">
    <property type="entry name" value="PROTEIN RFBI"/>
    <property type="match status" value="1"/>
</dbReference>
<dbReference type="Pfam" id="PF00175">
    <property type="entry name" value="NAD_binding_1"/>
    <property type="match status" value="1"/>
</dbReference>
<dbReference type="PANTHER" id="PTHR47354">
    <property type="entry name" value="NADH OXIDOREDUCTASE HCR"/>
    <property type="match status" value="1"/>
</dbReference>
<protein>
    <recommendedName>
        <fullName evidence="5">Oxidoreductase</fullName>
    </recommendedName>
</protein>
<feature type="domain" description="2Fe-2S ferredoxin-type" evidence="1">
    <location>
        <begin position="264"/>
        <end position="356"/>
    </location>
</feature>
<dbReference type="Gene3D" id="3.10.20.30">
    <property type="match status" value="1"/>
</dbReference>
<keyword evidence="4" id="KW-1185">Reference proteome</keyword>
<dbReference type="Pfam" id="PF00970">
    <property type="entry name" value="FAD_binding_6"/>
    <property type="match status" value="1"/>
</dbReference>
<dbReference type="CDD" id="cd00207">
    <property type="entry name" value="fer2"/>
    <property type="match status" value="1"/>
</dbReference>
<dbReference type="RefSeq" id="WP_110997531.1">
    <property type="nucleotide sequence ID" value="NZ_QKTW01000006.1"/>
</dbReference>
<accession>A0A2W2AF63</accession>
<evidence type="ECO:0000259" key="2">
    <source>
        <dbReference type="PROSITE" id="PS51384"/>
    </source>
</evidence>
<dbReference type="InterPro" id="IPR050415">
    <property type="entry name" value="MRET"/>
</dbReference>
<dbReference type="Proteomes" id="UP000248745">
    <property type="component" value="Unassembled WGS sequence"/>
</dbReference>
<evidence type="ECO:0008006" key="5">
    <source>
        <dbReference type="Google" id="ProtNLM"/>
    </source>
</evidence>
<dbReference type="InterPro" id="IPR017938">
    <property type="entry name" value="Riboflavin_synthase-like_b-brl"/>
</dbReference>
<organism evidence="3 4">
    <name type="scientific">Taibaiella soli</name>
    <dbReference type="NCBI Taxonomy" id="1649169"/>
    <lineage>
        <taxon>Bacteria</taxon>
        <taxon>Pseudomonadati</taxon>
        <taxon>Bacteroidota</taxon>
        <taxon>Chitinophagia</taxon>
        <taxon>Chitinophagales</taxon>
        <taxon>Chitinophagaceae</taxon>
        <taxon>Taibaiella</taxon>
    </lineage>
</organism>
<dbReference type="GO" id="GO:0051537">
    <property type="term" value="F:2 iron, 2 sulfur cluster binding"/>
    <property type="evidence" value="ECO:0007669"/>
    <property type="project" value="InterPro"/>
</dbReference>
<dbReference type="InterPro" id="IPR001433">
    <property type="entry name" value="OxRdtase_FAD/NAD-bd"/>
</dbReference>
<dbReference type="InterPro" id="IPR036010">
    <property type="entry name" value="2Fe-2S_ferredoxin-like_sf"/>
</dbReference>
<evidence type="ECO:0000313" key="3">
    <source>
        <dbReference type="EMBL" id="PZF74115.1"/>
    </source>
</evidence>
<dbReference type="InterPro" id="IPR012675">
    <property type="entry name" value="Beta-grasp_dom_sf"/>
</dbReference>
<dbReference type="PROSITE" id="PS00197">
    <property type="entry name" value="2FE2S_FER_1"/>
    <property type="match status" value="1"/>
</dbReference>
<comment type="caution">
    <text evidence="3">The sequence shown here is derived from an EMBL/GenBank/DDBJ whole genome shotgun (WGS) entry which is preliminary data.</text>
</comment>
<dbReference type="SUPFAM" id="SSF52343">
    <property type="entry name" value="Ferredoxin reductase-like, C-terminal NADP-linked domain"/>
    <property type="match status" value="1"/>
</dbReference>
<feature type="domain" description="FAD-binding FR-type" evidence="2">
    <location>
        <begin position="8"/>
        <end position="111"/>
    </location>
</feature>
<dbReference type="InterPro" id="IPR017927">
    <property type="entry name" value="FAD-bd_FR_type"/>
</dbReference>
<dbReference type="InterPro" id="IPR008333">
    <property type="entry name" value="Cbr1-like_FAD-bd_dom"/>
</dbReference>
<dbReference type="InterPro" id="IPR039261">
    <property type="entry name" value="FNR_nucleotide-bd"/>
</dbReference>
<dbReference type="SUPFAM" id="SSF63380">
    <property type="entry name" value="Riboflavin synthase domain-like"/>
    <property type="match status" value="1"/>
</dbReference>
<dbReference type="PROSITE" id="PS51085">
    <property type="entry name" value="2FE2S_FER_2"/>
    <property type="match status" value="1"/>
</dbReference>
<dbReference type="GO" id="GO:0016491">
    <property type="term" value="F:oxidoreductase activity"/>
    <property type="evidence" value="ECO:0007669"/>
    <property type="project" value="InterPro"/>
</dbReference>
<evidence type="ECO:0000313" key="4">
    <source>
        <dbReference type="Proteomes" id="UP000248745"/>
    </source>
</evidence>
<dbReference type="PROSITE" id="PS51384">
    <property type="entry name" value="FAD_FR"/>
    <property type="match status" value="1"/>
</dbReference>
<dbReference type="OrthoDB" id="9789468at2"/>
<dbReference type="Gene3D" id="2.40.30.10">
    <property type="entry name" value="Translation factors"/>
    <property type="match status" value="1"/>
</dbReference>
<name>A0A2W2AF63_9BACT</name>
<dbReference type="EMBL" id="QKTW01000006">
    <property type="protein sequence ID" value="PZF74115.1"/>
    <property type="molecule type" value="Genomic_DNA"/>
</dbReference>
<dbReference type="Pfam" id="PF00111">
    <property type="entry name" value="Fer2"/>
    <property type="match status" value="1"/>
</dbReference>
<sequence length="361" mass="40803">MAQTLENPFLRRLIVTAVKQETDDVKTFQLIPEDGKPLPYKSGQFLTFLFSEHGREDRRSYSISSASGHNEALTVTVKRVPNGSFSRWFFDRVKRNDVLQTIGASGFFTLPENIEAHRQLFFFAAGVGITPVISIIKTALCDHIHLQIVLVYSNRSIAETVFYGELEQLKASFPERFKIEYIFSTAKDLERAHLNKWLLPALYQEHSDGELDKQLFYICGPFAYRRMVIMSLEELNIPAAKIKKEDFDVSKPKLRLMPQDTGSHQVRVQVRGKQYSFEVNYPDSILQASRKAQVAILPFSCETGQCGTCVAQCLSGNVWMSYNEVLTDDEIASGKVLTCVGHPQKGDVVLSFDADGQLVSR</sequence>
<dbReference type="AlphaFoldDB" id="A0A2W2AF63"/>
<evidence type="ECO:0000259" key="1">
    <source>
        <dbReference type="PROSITE" id="PS51085"/>
    </source>
</evidence>